<proteinExistence type="predicted"/>
<dbReference type="Proteomes" id="UP000198412">
    <property type="component" value="Unassembled WGS sequence"/>
</dbReference>
<evidence type="ECO:0000313" key="2">
    <source>
        <dbReference type="Proteomes" id="UP000198412"/>
    </source>
</evidence>
<dbReference type="AlphaFoldDB" id="A0A238Z4E3"/>
<dbReference type="InterPro" id="IPR019861">
    <property type="entry name" value="PorP/SprF_Bacteroidetes"/>
</dbReference>
<dbReference type="NCBIfam" id="TIGR03519">
    <property type="entry name" value="T9SS_PorP_fam"/>
    <property type="match status" value="1"/>
</dbReference>
<dbReference type="RefSeq" id="WP_089379300.1">
    <property type="nucleotide sequence ID" value="NZ_FZNX01000005.1"/>
</dbReference>
<protein>
    <submittedName>
        <fullName evidence="1">Type IX secretion system membrane protein, PorP/SprF family</fullName>
    </submittedName>
</protein>
<dbReference type="EMBL" id="FZNX01000005">
    <property type="protein sequence ID" value="SNR77781.1"/>
    <property type="molecule type" value="Genomic_DNA"/>
</dbReference>
<reference evidence="2" key="1">
    <citation type="submission" date="2017-06" db="EMBL/GenBank/DDBJ databases">
        <authorList>
            <person name="Varghese N."/>
            <person name="Submissions S."/>
        </authorList>
    </citation>
    <scope>NUCLEOTIDE SEQUENCE [LARGE SCALE GENOMIC DNA]</scope>
    <source>
        <strain evidence="2">DSM 27993</strain>
    </source>
</reference>
<dbReference type="OrthoDB" id="1114455at2"/>
<evidence type="ECO:0000313" key="1">
    <source>
        <dbReference type="EMBL" id="SNR77781.1"/>
    </source>
</evidence>
<organism evidence="1 2">
    <name type="scientific">Lutibacter flavus</name>
    <dbReference type="NCBI Taxonomy" id="691689"/>
    <lineage>
        <taxon>Bacteria</taxon>
        <taxon>Pseudomonadati</taxon>
        <taxon>Bacteroidota</taxon>
        <taxon>Flavobacteriia</taxon>
        <taxon>Flavobacteriales</taxon>
        <taxon>Flavobacteriaceae</taxon>
        <taxon>Lutibacter</taxon>
    </lineage>
</organism>
<accession>A0A238Z4E3</accession>
<dbReference type="Pfam" id="PF11751">
    <property type="entry name" value="PorP_SprF"/>
    <property type="match status" value="1"/>
</dbReference>
<gene>
    <name evidence="1" type="ORF">SAMN04488111_3050</name>
</gene>
<name>A0A238Z4E3_9FLAO</name>
<sequence length="311" mass="35160">MRKIILQIITLLVSVSIWSQQDTQYTQYMYNMSVINPAYTTNNMGIVNVGGLHRTQWVGVVGSPKSSNLFVHTPINDKIEVGFSLINDNIGDIVKENNLFADFAYKLDLEEYGNLSFGIKTGITFFDVNFNDFVLESGDVFSDADFAENINQSFFNMGAGVYFNTDDYYIGFSIPNIFKAKHLDRNNGKYQGIEQPHVFLTGGYVYQINELFKLKPAFMAKGVKGAPLAIDLTANVLYDNRLEFGIGYRFSDSFTGLFNIRATPELRIGYAYDHTISNLGPFSSGSHELFVLYDFDILNINKGFDKSPRFF</sequence>
<keyword evidence="2" id="KW-1185">Reference proteome</keyword>